<accession>A0A6F8T2B3</accession>
<dbReference type="Gene3D" id="1.20.140.10">
    <property type="entry name" value="Butyryl-CoA Dehydrogenase, subunit A, domain 3"/>
    <property type="match status" value="1"/>
</dbReference>
<evidence type="ECO:0000313" key="4">
    <source>
        <dbReference type="EMBL" id="BCA94569.1"/>
    </source>
</evidence>
<reference evidence="4" key="1">
    <citation type="journal article" date="2020" name="Microbiol. Resour. Announc.">
        <title>Complete Genome Sequence of Novel Psychrotolerant Legionella Strain TUM19329, Isolated from Antarctic Lake Sediment.</title>
        <authorList>
            <person name="Shimada S."/>
            <person name="Nakai R."/>
            <person name="Aoki K."/>
            <person name="Shimoeda N."/>
            <person name="Ohno G."/>
            <person name="Miyazaki Y."/>
            <person name="Kudoh S."/>
            <person name="Imura S."/>
            <person name="Watanabe K."/>
            <person name="Ishii Y."/>
            <person name="Tateda K."/>
        </authorList>
    </citation>
    <scope>NUCLEOTIDE SEQUENCE [LARGE SCALE GENOMIC DNA]</scope>
    <source>
        <strain evidence="4">TUM19329</strain>
    </source>
</reference>
<keyword evidence="5" id="KW-1185">Reference proteome</keyword>
<keyword evidence="1" id="KW-0285">Flavoprotein</keyword>
<dbReference type="PANTHER" id="PTHR42707">
    <property type="entry name" value="ACYL-COA DEHYDROGENASE"/>
    <property type="match status" value="1"/>
</dbReference>
<protein>
    <submittedName>
        <fullName evidence="4">Uncharacterized protein</fullName>
    </submittedName>
</protein>
<evidence type="ECO:0000259" key="2">
    <source>
        <dbReference type="Pfam" id="PF00441"/>
    </source>
</evidence>
<dbReference type="InterPro" id="IPR052904">
    <property type="entry name" value="Acyl-CoA_dehydrogenase-like"/>
</dbReference>
<dbReference type="Proteomes" id="UP000502894">
    <property type="component" value="Chromosome"/>
</dbReference>
<feature type="domain" description="Acyl-CoA dehydrogenase 11-like C-terminal" evidence="3">
    <location>
        <begin position="83"/>
        <end position="177"/>
    </location>
</feature>
<organism evidence="4 5">
    <name type="scientific">Legionella antarctica</name>
    <dbReference type="NCBI Taxonomy" id="2708020"/>
    <lineage>
        <taxon>Bacteria</taxon>
        <taxon>Pseudomonadati</taxon>
        <taxon>Pseudomonadota</taxon>
        <taxon>Gammaproteobacteria</taxon>
        <taxon>Legionellales</taxon>
        <taxon>Legionellaceae</taxon>
        <taxon>Legionella</taxon>
    </lineage>
</organism>
<dbReference type="RefSeq" id="WP_267313932.1">
    <property type="nucleotide sequence ID" value="NZ_AP022839.1"/>
</dbReference>
<dbReference type="EMBL" id="AP022839">
    <property type="protein sequence ID" value="BCA94569.1"/>
    <property type="molecule type" value="Genomic_DNA"/>
</dbReference>
<dbReference type="GO" id="GO:0003995">
    <property type="term" value="F:acyl-CoA dehydrogenase activity"/>
    <property type="evidence" value="ECO:0007669"/>
    <property type="project" value="TreeGrafter"/>
</dbReference>
<dbReference type="AlphaFoldDB" id="A0A6F8T2B3"/>
<evidence type="ECO:0000259" key="3">
    <source>
        <dbReference type="Pfam" id="PF22217"/>
    </source>
</evidence>
<evidence type="ECO:0000256" key="1">
    <source>
        <dbReference type="ARBA" id="ARBA00022630"/>
    </source>
</evidence>
<dbReference type="InterPro" id="IPR036250">
    <property type="entry name" value="AcylCo_DH-like_C"/>
</dbReference>
<sequence>MAKLYTAKQAIAVVSEALEAFGGAGYVEDTGLPQLLRDAQVLSIWEGTTNILSLDVLRAIRKENAGEPLLQDIVDRMVGIDLQELASSKERTLSAVANLKEYMNSMSTMSEESQQVAARRLAFSMAQTYAASLLLEHANWAALKGANPLAAITAIRWCSHSLTQVLHPSEAHCNESRMLGLDVGE</sequence>
<dbReference type="SUPFAM" id="SSF47203">
    <property type="entry name" value="Acyl-CoA dehydrogenase C-terminal domain-like"/>
    <property type="match status" value="1"/>
</dbReference>
<dbReference type="InterPro" id="IPR053998">
    <property type="entry name" value="ACDH-11_C"/>
</dbReference>
<proteinExistence type="predicted"/>
<dbReference type="KEGG" id="lant:TUM19329_09300"/>
<feature type="domain" description="Acyl-CoA dehydrogenase/oxidase C-terminal" evidence="2">
    <location>
        <begin position="1"/>
        <end position="60"/>
    </location>
</feature>
<dbReference type="Pfam" id="PF00441">
    <property type="entry name" value="Acyl-CoA_dh_1"/>
    <property type="match status" value="1"/>
</dbReference>
<dbReference type="Pfam" id="PF22217">
    <property type="entry name" value="ACDH-11_C"/>
    <property type="match status" value="1"/>
</dbReference>
<name>A0A6F8T2B3_9GAMM</name>
<evidence type="ECO:0000313" key="5">
    <source>
        <dbReference type="Proteomes" id="UP000502894"/>
    </source>
</evidence>
<dbReference type="InterPro" id="IPR009075">
    <property type="entry name" value="AcylCo_DH/oxidase_C"/>
</dbReference>
<gene>
    <name evidence="4" type="ORF">TUM19329_09300</name>
</gene>
<dbReference type="PANTHER" id="PTHR42707:SF2">
    <property type="entry name" value="ACD11 DEHYDROGENASE"/>
    <property type="match status" value="1"/>
</dbReference>